<reference evidence="2" key="1">
    <citation type="submission" date="2022-12" db="EMBL/GenBank/DDBJ databases">
        <authorList>
            <person name="Alioto T."/>
            <person name="Alioto T."/>
            <person name="Gomez Garrido J."/>
        </authorList>
    </citation>
    <scope>NUCLEOTIDE SEQUENCE</scope>
</reference>
<dbReference type="EMBL" id="OX395139">
    <property type="protein sequence ID" value="CAI5791904.1"/>
    <property type="molecule type" value="Genomic_DNA"/>
</dbReference>
<name>A0AA35PKX1_9SAUR</name>
<organism evidence="2 3">
    <name type="scientific">Podarcis lilfordi</name>
    <name type="common">Lilford's wall lizard</name>
    <dbReference type="NCBI Taxonomy" id="74358"/>
    <lineage>
        <taxon>Eukaryota</taxon>
        <taxon>Metazoa</taxon>
        <taxon>Chordata</taxon>
        <taxon>Craniata</taxon>
        <taxon>Vertebrata</taxon>
        <taxon>Euteleostomi</taxon>
        <taxon>Lepidosauria</taxon>
        <taxon>Squamata</taxon>
        <taxon>Bifurcata</taxon>
        <taxon>Unidentata</taxon>
        <taxon>Episquamata</taxon>
        <taxon>Laterata</taxon>
        <taxon>Lacertibaenia</taxon>
        <taxon>Lacertidae</taxon>
        <taxon>Podarcis</taxon>
    </lineage>
</organism>
<dbReference type="Proteomes" id="UP001178461">
    <property type="component" value="Chromosome 14"/>
</dbReference>
<evidence type="ECO:0000313" key="2">
    <source>
        <dbReference type="EMBL" id="CAI5791904.1"/>
    </source>
</evidence>
<keyword evidence="3" id="KW-1185">Reference proteome</keyword>
<dbReference type="AlphaFoldDB" id="A0AA35PKX1"/>
<proteinExistence type="predicted"/>
<accession>A0AA35PKX1</accession>
<evidence type="ECO:0000256" key="1">
    <source>
        <dbReference type="SAM" id="MobiDB-lite"/>
    </source>
</evidence>
<evidence type="ECO:0000313" key="3">
    <source>
        <dbReference type="Proteomes" id="UP001178461"/>
    </source>
</evidence>
<feature type="compositionally biased region" description="Low complexity" evidence="1">
    <location>
        <begin position="52"/>
        <end position="70"/>
    </location>
</feature>
<protein>
    <submittedName>
        <fullName evidence="2">Uncharacterized protein</fullName>
    </submittedName>
</protein>
<feature type="region of interest" description="Disordered" evidence="1">
    <location>
        <begin position="1"/>
        <end position="126"/>
    </location>
</feature>
<feature type="compositionally biased region" description="Basic residues" evidence="1">
    <location>
        <begin position="96"/>
        <end position="105"/>
    </location>
</feature>
<feature type="compositionally biased region" description="Low complexity" evidence="1">
    <location>
        <begin position="34"/>
        <end position="44"/>
    </location>
</feature>
<gene>
    <name evidence="2" type="ORF">PODLI_1B021503</name>
</gene>
<sequence>MPLLRGGAWSCRERKHQPPPHPQLLPRAMGRRTGALPGWAALPAPREEGERAAPAAPLQPRGARTGAPSRARPPPALRKHLEDAAAPHEAPLSVAKGKRRRKPVRILRGTSVTHPDPRPPSFPKRHPAAAFAQPAREPSPRLAALSISSPGAPLWLQIGARKQEGSGRTPCCSGNNCTNNSNYLRVWRTSWGPQIRAPQRDRKPGVMQQLQKRRLGIWEHSDEETVTRRPSPVF</sequence>